<keyword evidence="6" id="KW-0539">Nucleus</keyword>
<dbReference type="Gene3D" id="1.10.10.60">
    <property type="entry name" value="Homeodomain-like"/>
    <property type="match status" value="1"/>
</dbReference>
<evidence type="ECO:0000256" key="7">
    <source>
        <dbReference type="SAM" id="MobiDB-lite"/>
    </source>
</evidence>
<evidence type="ECO:0000313" key="10">
    <source>
        <dbReference type="Proteomes" id="UP000694413"/>
    </source>
</evidence>
<keyword evidence="10" id="KW-1185">Reference proteome</keyword>
<dbReference type="InterPro" id="IPR006576">
    <property type="entry name" value="BRK_domain"/>
</dbReference>
<dbReference type="SUPFAM" id="SSF160481">
    <property type="entry name" value="BRK domain-like"/>
    <property type="match status" value="2"/>
</dbReference>
<feature type="domain" description="BRK" evidence="8">
    <location>
        <begin position="593"/>
        <end position="637"/>
    </location>
</feature>
<accession>A0A8D2MSK8</accession>
<evidence type="ECO:0000256" key="4">
    <source>
        <dbReference type="ARBA" id="ARBA00023015"/>
    </source>
</evidence>
<dbReference type="PANTHER" id="PTHR46850:SF1">
    <property type="entry name" value="CHROMODOMAIN-HELICASE-DNA-BINDING PROTEIN 9"/>
    <property type="match status" value="1"/>
</dbReference>
<reference evidence="9" key="1">
    <citation type="submission" date="2025-08" db="UniProtKB">
        <authorList>
            <consortium name="Ensembl"/>
        </authorList>
    </citation>
    <scope>IDENTIFICATION</scope>
</reference>
<sequence>MLYYLKQEVIGNEFQKVFDGTDASEIDVWVPEPDHSEVPAEWWDADADKSLLIGVFKHGYEKYNTIRADPALCFLERVGKPDEKAVAAEQRANDYMDGDVEDPEYKPAPALFKDDIESALTTRLRRLITAYQRTSKNRQAQQIQPAFPVQTSMMQLPYEEAALNPKMAAKIERQQRWTRREEADFYRVVSTFGVVFDPERGRFDWTKFRAMARLHKKTDESLEKYLYAFMSMCRRVCRLPSKEEGTPHIKAYDEESVASLSTTQDETQDSFQMNNGTPNSGYLLQGGYMLAASYWPKDRVMINRLDSICQTVLKGKWPSARRSCDSAAVASFYTTKLLDSSGAAAEYSEPPAPTPPLAAVKEEYEQSPQLAKVKKHVREKEFTVKINDEGGLKLTFQKQGLSQKRPFESEEGALGQQQYLARLRELQNASETSLVNFPKSLPKSGTSSHLTASANGVIVDSQPVVKKRRGRRKNVEGVDVLFMNRNKQPNHVNPGINSCQVAAGINPALTYTQSQGVLDAESPVPVINLKDGTRLAGDDAPKRKDLERWLKEHPGYVEDSGACIPRMQLHDGRPKQKRHRCRNPNKLDVNSLTGEERVQLINRRNARKVGGAFAPPLKDLCRFLKENPEYGVAPEWGDVVKQSGFLPEGMFERILTGPVVREEVSRRGRQAKNVAAMFPMLLSGMAGLPNLLGMGGLLAKSTESASEEKKGNDAKETDAKKERTEDQNTDTGGENSVSSSPSTSSAAAAANPLSLNPLLLSNILYPGMLLTPGLNLHIPALSQSNIFDVQNSESNDTGSAKPTEEKEENSRVRDQEDKGGTEPSSHNENSTDEGSEKADASSGSDSTSSSSEDSDSSDED</sequence>
<evidence type="ECO:0000256" key="3">
    <source>
        <dbReference type="ARBA" id="ARBA00022853"/>
    </source>
</evidence>
<evidence type="ECO:0000256" key="2">
    <source>
        <dbReference type="ARBA" id="ARBA00007025"/>
    </source>
</evidence>
<protein>
    <recommendedName>
        <fullName evidence="8">BRK domain-containing protein</fullName>
    </recommendedName>
</protein>
<dbReference type="FunFam" id="3.40.5.120:FF:000003">
    <property type="entry name" value="chromodomain-helicase-DNA-binding protein 9 isoform X1"/>
    <property type="match status" value="1"/>
</dbReference>
<feature type="compositionally biased region" description="Low complexity" evidence="7">
    <location>
        <begin position="840"/>
        <end position="851"/>
    </location>
</feature>
<feature type="compositionally biased region" description="Polar residues" evidence="7">
    <location>
        <begin position="790"/>
        <end position="800"/>
    </location>
</feature>
<keyword evidence="3" id="KW-0156">Chromatin regulator</keyword>
<dbReference type="Pfam" id="PF23078">
    <property type="entry name" value="HTH_CHD6-9"/>
    <property type="match status" value="1"/>
</dbReference>
<evidence type="ECO:0000256" key="5">
    <source>
        <dbReference type="ARBA" id="ARBA00023163"/>
    </source>
</evidence>
<feature type="compositionally biased region" description="Low complexity" evidence="7">
    <location>
        <begin position="735"/>
        <end position="747"/>
    </location>
</feature>
<dbReference type="SMART" id="SM00592">
    <property type="entry name" value="BRK"/>
    <property type="match status" value="2"/>
</dbReference>
<dbReference type="InterPro" id="IPR051493">
    <property type="entry name" value="CHD"/>
</dbReference>
<dbReference type="Pfam" id="PF07533">
    <property type="entry name" value="BRK"/>
    <property type="match status" value="2"/>
</dbReference>
<evidence type="ECO:0000256" key="1">
    <source>
        <dbReference type="ARBA" id="ARBA00004123"/>
    </source>
</evidence>
<feature type="domain" description="BRK" evidence="8">
    <location>
        <begin position="519"/>
        <end position="568"/>
    </location>
</feature>
<organism evidence="9 10">
    <name type="scientific">Zonotrichia albicollis</name>
    <name type="common">White-throated sparrow</name>
    <name type="synonym">Fringilla albicollis</name>
    <dbReference type="NCBI Taxonomy" id="44394"/>
    <lineage>
        <taxon>Eukaryota</taxon>
        <taxon>Metazoa</taxon>
        <taxon>Chordata</taxon>
        <taxon>Craniata</taxon>
        <taxon>Vertebrata</taxon>
        <taxon>Euteleostomi</taxon>
        <taxon>Archelosauria</taxon>
        <taxon>Archosauria</taxon>
        <taxon>Dinosauria</taxon>
        <taxon>Saurischia</taxon>
        <taxon>Theropoda</taxon>
        <taxon>Coelurosauria</taxon>
        <taxon>Aves</taxon>
        <taxon>Neognathae</taxon>
        <taxon>Neoaves</taxon>
        <taxon>Telluraves</taxon>
        <taxon>Australaves</taxon>
        <taxon>Passeriformes</taxon>
        <taxon>Passerellidae</taxon>
        <taxon>Zonotrichia</taxon>
    </lineage>
</organism>
<dbReference type="GO" id="GO:0006325">
    <property type="term" value="P:chromatin organization"/>
    <property type="evidence" value="ECO:0007669"/>
    <property type="project" value="UniProtKB-KW"/>
</dbReference>
<evidence type="ECO:0000259" key="8">
    <source>
        <dbReference type="SMART" id="SM00592"/>
    </source>
</evidence>
<feature type="compositionally biased region" description="Basic and acidic residues" evidence="7">
    <location>
        <begin position="802"/>
        <end position="820"/>
    </location>
</feature>
<keyword evidence="5" id="KW-0804">Transcription</keyword>
<reference evidence="9" key="2">
    <citation type="submission" date="2025-09" db="UniProtKB">
        <authorList>
            <consortium name="Ensembl"/>
        </authorList>
    </citation>
    <scope>IDENTIFICATION</scope>
</reference>
<dbReference type="InterPro" id="IPR037259">
    <property type="entry name" value="BRK_sf"/>
</dbReference>
<dbReference type="AlphaFoldDB" id="A0A8D2MSK8"/>
<dbReference type="Gene3D" id="3.40.5.120">
    <property type="match status" value="2"/>
</dbReference>
<comment type="subcellular location">
    <subcellularLocation>
        <location evidence="1">Nucleus</location>
    </subcellularLocation>
</comment>
<comment type="similarity">
    <text evidence="2">Belongs to the SNF2/RAD54 helicase family.</text>
</comment>
<dbReference type="GO" id="GO:0005634">
    <property type="term" value="C:nucleus"/>
    <property type="evidence" value="ECO:0007669"/>
    <property type="project" value="UniProtKB-SubCell"/>
</dbReference>
<feature type="compositionally biased region" description="Basic and acidic residues" evidence="7">
    <location>
        <begin position="706"/>
        <end position="726"/>
    </location>
</feature>
<name>A0A8D2MSK8_ZONAL</name>
<dbReference type="Ensembl" id="ENSZALT00000015057.1">
    <property type="protein sequence ID" value="ENSZALP00000010900.1"/>
    <property type="gene ID" value="ENSZALG00000008427.1"/>
</dbReference>
<evidence type="ECO:0000313" key="9">
    <source>
        <dbReference type="Ensembl" id="ENSZALP00000010900.1"/>
    </source>
</evidence>
<dbReference type="Proteomes" id="UP000694413">
    <property type="component" value="Unassembled WGS sequence"/>
</dbReference>
<feature type="region of interest" description="Disordered" evidence="7">
    <location>
        <begin position="702"/>
        <end position="747"/>
    </location>
</feature>
<evidence type="ECO:0000256" key="6">
    <source>
        <dbReference type="ARBA" id="ARBA00023242"/>
    </source>
</evidence>
<keyword evidence="4" id="KW-0805">Transcription regulation</keyword>
<dbReference type="FunFam" id="3.40.5.120:FF:000002">
    <property type="entry name" value="chromodomain-helicase-DNA-binding protein 9 isoform X1"/>
    <property type="match status" value="1"/>
</dbReference>
<feature type="region of interest" description="Disordered" evidence="7">
    <location>
        <begin position="790"/>
        <end position="860"/>
    </location>
</feature>
<proteinExistence type="inferred from homology"/>
<dbReference type="InterPro" id="IPR056342">
    <property type="entry name" value="HTH_CHD6-9"/>
</dbReference>
<dbReference type="PANTHER" id="PTHR46850">
    <property type="entry name" value="CHROMODOMAIN-HELICASE-DNA-BINDING PROTEIN 9"/>
    <property type="match status" value="1"/>
</dbReference>